<sequence>MKITFHGAAEFVAGSCFLVECSAGKILIDCGLVQGSRKLKERNYEEFPFNPGEIDAVLLSHAHIDHSGLIPKLYKKGYKGYIYTTYVTKELCSILLPDSGHIQEIEVERKNRKLKRAGKPLLEPIYTVEDAERCIYKFVGTSYNLENDILPGVKAVFKDAGHIMGSAIIELYADGEKLVFSGDLGKENQPIINDPTMIDTADYVIMESTYGNRFHLETEDKLTQLVRIINKTMQKGGNLVIPAFAVERTQDLIYKLRQLVESNEMPDINVYVDSPLAIKATEIFCKFPSVYDDDAKELHAQDDSCIFKFDGLHFTETADESKAINEIRKNAIIISASGMCDAGRIKHHLKHNLWRGESTILFVGYQAEGTLGRRILDGEELVRIHGEEVAVNANIERIEGFSAHADQKGLVDWVKHFSNKPKKIFLVHGETDSINTLAQIIKDETDNEVIVPKLDETFVLDKGKKDLTQVPKVEGNLDIDSIINEFEGLKSNLKEMLSENRKKEIIDKLLNLKDQINKI</sequence>
<dbReference type="InterPro" id="IPR050698">
    <property type="entry name" value="MBL"/>
</dbReference>
<evidence type="ECO:0000256" key="1">
    <source>
        <dbReference type="ARBA" id="ARBA00022801"/>
    </source>
</evidence>
<evidence type="ECO:0000313" key="5">
    <source>
        <dbReference type="Proteomes" id="UP000192731"/>
    </source>
</evidence>
<dbReference type="InterPro" id="IPR011108">
    <property type="entry name" value="RMMBL"/>
</dbReference>
<dbReference type="Gene3D" id="3.60.15.10">
    <property type="entry name" value="Ribonuclease Z/Hydroxyacylglutathione hydrolase-like"/>
    <property type="match status" value="1"/>
</dbReference>
<dbReference type="InterPro" id="IPR022712">
    <property type="entry name" value="Beta_Casp"/>
</dbReference>
<keyword evidence="1" id="KW-0378">Hydrolase</keyword>
<reference evidence="4 5" key="1">
    <citation type="submission" date="2017-04" db="EMBL/GenBank/DDBJ databases">
        <authorList>
            <person name="Afonso C.L."/>
            <person name="Miller P.J."/>
            <person name="Scott M.A."/>
            <person name="Spackman E."/>
            <person name="Goraichik I."/>
            <person name="Dimitrov K.M."/>
            <person name="Suarez D.L."/>
            <person name="Swayne D.E."/>
        </authorList>
    </citation>
    <scope>NUCLEOTIDE SEQUENCE [LARGE SCALE GENOMIC DNA]</scope>
    <source>
        <strain evidence="4 5">DSM 11270</strain>
    </source>
</reference>
<dbReference type="Pfam" id="PF07521">
    <property type="entry name" value="RMMBL"/>
    <property type="match status" value="1"/>
</dbReference>
<dbReference type="SMART" id="SM01027">
    <property type="entry name" value="Beta-Casp"/>
    <property type="match status" value="1"/>
</dbReference>
<accession>A0A1W1VRP4</accession>
<gene>
    <name evidence="4" type="ORF">SAMN00017405_1449</name>
</gene>
<dbReference type="RefSeq" id="WP_084054303.1">
    <property type="nucleotide sequence ID" value="NZ_FWWT01000023.1"/>
</dbReference>
<dbReference type="CDD" id="cd16295">
    <property type="entry name" value="TTHA0252-CPSF-like_MBL-fold"/>
    <property type="match status" value="1"/>
</dbReference>
<dbReference type="Pfam" id="PF00753">
    <property type="entry name" value="Lactamase_B"/>
    <property type="match status" value="1"/>
</dbReference>
<dbReference type="Proteomes" id="UP000192731">
    <property type="component" value="Unassembled WGS sequence"/>
</dbReference>
<feature type="domain" description="Metallo-beta-lactamase" evidence="2">
    <location>
        <begin position="13"/>
        <end position="244"/>
    </location>
</feature>
<organism evidence="4 5">
    <name type="scientific">Desulfonispora thiosulfatigenes DSM 11270</name>
    <dbReference type="NCBI Taxonomy" id="656914"/>
    <lineage>
        <taxon>Bacteria</taxon>
        <taxon>Bacillati</taxon>
        <taxon>Bacillota</taxon>
        <taxon>Clostridia</taxon>
        <taxon>Eubacteriales</taxon>
        <taxon>Peptococcaceae</taxon>
        <taxon>Desulfonispora</taxon>
    </lineage>
</organism>
<evidence type="ECO:0000259" key="3">
    <source>
        <dbReference type="SMART" id="SM01027"/>
    </source>
</evidence>
<name>A0A1W1VRP4_DESTI</name>
<dbReference type="SUPFAM" id="SSF56281">
    <property type="entry name" value="Metallo-hydrolase/oxidoreductase"/>
    <property type="match status" value="1"/>
</dbReference>
<dbReference type="Gene3D" id="3.40.50.10890">
    <property type="match status" value="1"/>
</dbReference>
<dbReference type="Pfam" id="PF10996">
    <property type="entry name" value="Beta-Casp"/>
    <property type="match status" value="1"/>
</dbReference>
<dbReference type="AlphaFoldDB" id="A0A1W1VRP4"/>
<dbReference type="PANTHER" id="PTHR11203:SF37">
    <property type="entry name" value="INTEGRATOR COMPLEX SUBUNIT 11"/>
    <property type="match status" value="1"/>
</dbReference>
<keyword evidence="5" id="KW-1185">Reference proteome</keyword>
<dbReference type="EMBL" id="FWWT01000023">
    <property type="protein sequence ID" value="SMB96052.1"/>
    <property type="molecule type" value="Genomic_DNA"/>
</dbReference>
<protein>
    <submittedName>
        <fullName evidence="4">Metallo-beta-lactamase family protein</fullName>
    </submittedName>
</protein>
<dbReference type="InterPro" id="IPR036866">
    <property type="entry name" value="RibonucZ/Hydroxyglut_hydro"/>
</dbReference>
<dbReference type="PANTHER" id="PTHR11203">
    <property type="entry name" value="CLEAVAGE AND POLYADENYLATION SPECIFICITY FACTOR FAMILY MEMBER"/>
    <property type="match status" value="1"/>
</dbReference>
<evidence type="ECO:0000313" key="4">
    <source>
        <dbReference type="EMBL" id="SMB96052.1"/>
    </source>
</evidence>
<proteinExistence type="predicted"/>
<dbReference type="SMART" id="SM00849">
    <property type="entry name" value="Lactamase_B"/>
    <property type="match status" value="1"/>
</dbReference>
<feature type="domain" description="Beta-Casp" evidence="3">
    <location>
        <begin position="249"/>
        <end position="375"/>
    </location>
</feature>
<dbReference type="OrthoDB" id="9803916at2"/>
<evidence type="ECO:0000259" key="2">
    <source>
        <dbReference type="SMART" id="SM00849"/>
    </source>
</evidence>
<dbReference type="InterPro" id="IPR001279">
    <property type="entry name" value="Metallo-B-lactamas"/>
</dbReference>
<dbReference type="GO" id="GO:0004521">
    <property type="term" value="F:RNA endonuclease activity"/>
    <property type="evidence" value="ECO:0007669"/>
    <property type="project" value="TreeGrafter"/>
</dbReference>
<dbReference type="GO" id="GO:0016787">
    <property type="term" value="F:hydrolase activity"/>
    <property type="evidence" value="ECO:0007669"/>
    <property type="project" value="UniProtKB-KW"/>
</dbReference>
<dbReference type="STRING" id="656914.SAMN00017405_1449"/>